<accession>A0ABQ7QH17</accession>
<organism evidence="2 3">
    <name type="scientific">Plutella xylostella</name>
    <name type="common">Diamondback moth</name>
    <name type="synonym">Plutella maculipennis</name>
    <dbReference type="NCBI Taxonomy" id="51655"/>
    <lineage>
        <taxon>Eukaryota</taxon>
        <taxon>Metazoa</taxon>
        <taxon>Ecdysozoa</taxon>
        <taxon>Arthropoda</taxon>
        <taxon>Hexapoda</taxon>
        <taxon>Insecta</taxon>
        <taxon>Pterygota</taxon>
        <taxon>Neoptera</taxon>
        <taxon>Endopterygota</taxon>
        <taxon>Lepidoptera</taxon>
        <taxon>Glossata</taxon>
        <taxon>Ditrysia</taxon>
        <taxon>Yponomeutoidea</taxon>
        <taxon>Plutellidae</taxon>
        <taxon>Plutella</taxon>
    </lineage>
</organism>
<reference evidence="2 3" key="1">
    <citation type="submission" date="2021-06" db="EMBL/GenBank/DDBJ databases">
        <title>A haploid diamondback moth (Plutella xylostella L.) genome assembly resolves 31 chromosomes and identifies a diamide resistance mutation.</title>
        <authorList>
            <person name="Ward C.M."/>
            <person name="Perry K.D."/>
            <person name="Baker G."/>
            <person name="Powis K."/>
            <person name="Heckel D.G."/>
            <person name="Baxter S.W."/>
        </authorList>
    </citation>
    <scope>NUCLEOTIDE SEQUENCE [LARGE SCALE GENOMIC DNA]</scope>
    <source>
        <strain evidence="2 3">LV</strain>
        <tissue evidence="2">Single pupa</tissue>
    </source>
</reference>
<proteinExistence type="predicted"/>
<keyword evidence="3" id="KW-1185">Reference proteome</keyword>
<name>A0ABQ7QH17_PLUXY</name>
<evidence type="ECO:0000313" key="3">
    <source>
        <dbReference type="Proteomes" id="UP000823941"/>
    </source>
</evidence>
<evidence type="ECO:0000313" key="2">
    <source>
        <dbReference type="EMBL" id="KAG7304050.1"/>
    </source>
</evidence>
<dbReference type="Proteomes" id="UP000823941">
    <property type="component" value="Chromosome 15"/>
</dbReference>
<dbReference type="EMBL" id="JAHIBW010000015">
    <property type="protein sequence ID" value="KAG7304050.1"/>
    <property type="molecule type" value="Genomic_DNA"/>
</dbReference>
<evidence type="ECO:0000256" key="1">
    <source>
        <dbReference type="SAM" id="MobiDB-lite"/>
    </source>
</evidence>
<sequence>MSVTQTSALGAERVVAACGSAGGAGDTAAAACTQPRRRRRQAVTHTRAVPPCHGKPRRQPWQYDSHQPHFMWSEPRNV</sequence>
<protein>
    <submittedName>
        <fullName evidence="2">Uncharacterized protein</fullName>
    </submittedName>
</protein>
<feature type="region of interest" description="Disordered" evidence="1">
    <location>
        <begin position="20"/>
        <end position="78"/>
    </location>
</feature>
<comment type="caution">
    <text evidence="2">The sequence shown here is derived from an EMBL/GenBank/DDBJ whole genome shotgun (WGS) entry which is preliminary data.</text>
</comment>
<gene>
    <name evidence="2" type="ORF">JYU34_010976</name>
</gene>